<sequence>MSTCPAGASSCGDNDENSKEVAVVGGKPETGNNGELQNETGDEQRKCGELNAMLAPSDYA</sequence>
<reference evidence="2 3" key="1">
    <citation type="journal article" date="2017" name="Nature">
        <title>The Apostasia genome and the evolution of orchids.</title>
        <authorList>
            <person name="Zhang G.Q."/>
            <person name="Liu K.W."/>
            <person name="Li Z."/>
            <person name="Lohaus R."/>
            <person name="Hsiao Y.Y."/>
            <person name="Niu S.C."/>
            <person name="Wang J.Y."/>
            <person name="Lin Y.C."/>
            <person name="Xu Q."/>
            <person name="Chen L.J."/>
            <person name="Yoshida K."/>
            <person name="Fujiwara S."/>
            <person name="Wang Z.W."/>
            <person name="Zhang Y.Q."/>
            <person name="Mitsuda N."/>
            <person name="Wang M."/>
            <person name="Liu G.H."/>
            <person name="Pecoraro L."/>
            <person name="Huang H.X."/>
            <person name="Xiao X.J."/>
            <person name="Lin M."/>
            <person name="Wu X.Y."/>
            <person name="Wu W.L."/>
            <person name="Chen Y.Y."/>
            <person name="Chang S.B."/>
            <person name="Sakamoto S."/>
            <person name="Ohme-Takagi M."/>
            <person name="Yagi M."/>
            <person name="Zeng S.J."/>
            <person name="Shen C.Y."/>
            <person name="Yeh C.M."/>
            <person name="Luo Y.B."/>
            <person name="Tsai W.C."/>
            <person name="Van de Peer Y."/>
            <person name="Liu Z.J."/>
        </authorList>
    </citation>
    <scope>NUCLEOTIDE SEQUENCE [LARGE SCALE GENOMIC DNA]</scope>
    <source>
        <strain evidence="3">cv. Shenzhen</strain>
        <tissue evidence="2">Stem</tissue>
    </source>
</reference>
<gene>
    <name evidence="2" type="ORF">AXF42_Ash002728</name>
</gene>
<organism evidence="2 3">
    <name type="scientific">Apostasia shenzhenica</name>
    <dbReference type="NCBI Taxonomy" id="1088818"/>
    <lineage>
        <taxon>Eukaryota</taxon>
        <taxon>Viridiplantae</taxon>
        <taxon>Streptophyta</taxon>
        <taxon>Embryophyta</taxon>
        <taxon>Tracheophyta</taxon>
        <taxon>Spermatophyta</taxon>
        <taxon>Magnoliopsida</taxon>
        <taxon>Liliopsida</taxon>
        <taxon>Asparagales</taxon>
        <taxon>Orchidaceae</taxon>
        <taxon>Apostasioideae</taxon>
        <taxon>Apostasia</taxon>
    </lineage>
</organism>
<keyword evidence="3" id="KW-1185">Reference proteome</keyword>
<evidence type="ECO:0000313" key="2">
    <source>
        <dbReference type="EMBL" id="PKA51363.1"/>
    </source>
</evidence>
<protein>
    <submittedName>
        <fullName evidence="2">Uncharacterized protein</fullName>
    </submittedName>
</protein>
<proteinExistence type="predicted"/>
<dbReference type="EMBL" id="KZ452013">
    <property type="protein sequence ID" value="PKA51363.1"/>
    <property type="molecule type" value="Genomic_DNA"/>
</dbReference>
<dbReference type="AlphaFoldDB" id="A0A2I0A740"/>
<name>A0A2I0A740_9ASPA</name>
<accession>A0A2I0A740</accession>
<evidence type="ECO:0000256" key="1">
    <source>
        <dbReference type="SAM" id="MobiDB-lite"/>
    </source>
</evidence>
<feature type="region of interest" description="Disordered" evidence="1">
    <location>
        <begin position="1"/>
        <end position="60"/>
    </location>
</feature>
<evidence type="ECO:0000313" key="3">
    <source>
        <dbReference type="Proteomes" id="UP000236161"/>
    </source>
</evidence>
<feature type="compositionally biased region" description="Polar residues" evidence="1">
    <location>
        <begin position="30"/>
        <end position="39"/>
    </location>
</feature>
<dbReference type="Proteomes" id="UP000236161">
    <property type="component" value="Unassembled WGS sequence"/>
</dbReference>